<name>A0A942TG29_9BACI</name>
<accession>A0A942TG29</accession>
<dbReference type="GO" id="GO:0016747">
    <property type="term" value="F:acyltransferase activity, transferring groups other than amino-acyl groups"/>
    <property type="evidence" value="ECO:0007669"/>
    <property type="project" value="InterPro"/>
</dbReference>
<keyword evidence="3" id="KW-1185">Reference proteome</keyword>
<dbReference type="PANTHER" id="PTHR43328">
    <property type="entry name" value="ACETYLTRANSFERASE-RELATED"/>
    <property type="match status" value="1"/>
</dbReference>
<dbReference type="Proteomes" id="UP000681414">
    <property type="component" value="Unassembled WGS sequence"/>
</dbReference>
<gene>
    <name evidence="2" type="ORF">KHA97_10730</name>
</gene>
<dbReference type="Gene3D" id="3.40.630.30">
    <property type="match status" value="1"/>
</dbReference>
<evidence type="ECO:0000259" key="1">
    <source>
        <dbReference type="PROSITE" id="PS51186"/>
    </source>
</evidence>
<protein>
    <submittedName>
        <fullName evidence="2">GNAT family N-acetyltransferase</fullName>
    </submittedName>
</protein>
<evidence type="ECO:0000313" key="3">
    <source>
        <dbReference type="Proteomes" id="UP000681414"/>
    </source>
</evidence>
<sequence>MSSIILRNVNEDDLPIFFKYQQNREANYMAAFTSKDHNDWDSFLTHWTKILMNEDFIKQTIIVDSNVVGHILKFEQFGEPEVSYWIGKEYWGKGIATKALREFLKHISIRPRYARAAKDNAGSLKVLEKCGFVITGEDSGFSNARGEDVEEFILTLDKNE</sequence>
<dbReference type="Pfam" id="PF13302">
    <property type="entry name" value="Acetyltransf_3"/>
    <property type="match status" value="1"/>
</dbReference>
<comment type="caution">
    <text evidence="2">The sequence shown here is derived from an EMBL/GenBank/DDBJ whole genome shotgun (WGS) entry which is preliminary data.</text>
</comment>
<dbReference type="AlphaFoldDB" id="A0A942TG29"/>
<reference evidence="2 3" key="1">
    <citation type="submission" date="2021-05" db="EMBL/GenBank/DDBJ databases">
        <title>Novel Bacillus species.</title>
        <authorList>
            <person name="Liu G."/>
        </authorList>
    </citation>
    <scope>NUCLEOTIDE SEQUENCE [LARGE SCALE GENOMIC DNA]</scope>
    <source>
        <strain evidence="3">FJAT-49780</strain>
    </source>
</reference>
<feature type="domain" description="N-acetyltransferase" evidence="1">
    <location>
        <begin position="4"/>
        <end position="159"/>
    </location>
</feature>
<dbReference type="SUPFAM" id="SSF55729">
    <property type="entry name" value="Acyl-CoA N-acyltransferases (Nat)"/>
    <property type="match status" value="1"/>
</dbReference>
<dbReference type="PANTHER" id="PTHR43328:SF1">
    <property type="entry name" value="N-ACETYLTRANSFERASE DOMAIN-CONTAINING PROTEIN"/>
    <property type="match status" value="1"/>
</dbReference>
<dbReference type="PROSITE" id="PS51186">
    <property type="entry name" value="GNAT"/>
    <property type="match status" value="1"/>
</dbReference>
<organism evidence="2 3">
    <name type="scientific">Lederbergia citri</name>
    <dbReference type="NCBI Taxonomy" id="2833580"/>
    <lineage>
        <taxon>Bacteria</taxon>
        <taxon>Bacillati</taxon>
        <taxon>Bacillota</taxon>
        <taxon>Bacilli</taxon>
        <taxon>Bacillales</taxon>
        <taxon>Bacillaceae</taxon>
        <taxon>Lederbergia</taxon>
    </lineage>
</organism>
<dbReference type="EMBL" id="JAGYPG010000002">
    <property type="protein sequence ID" value="MBS4195532.1"/>
    <property type="molecule type" value="Genomic_DNA"/>
</dbReference>
<dbReference type="InterPro" id="IPR000182">
    <property type="entry name" value="GNAT_dom"/>
</dbReference>
<proteinExistence type="predicted"/>
<dbReference type="InterPro" id="IPR016181">
    <property type="entry name" value="Acyl_CoA_acyltransferase"/>
</dbReference>
<evidence type="ECO:0000313" key="2">
    <source>
        <dbReference type="EMBL" id="MBS4195532.1"/>
    </source>
</evidence>